<evidence type="ECO:0000256" key="1">
    <source>
        <dbReference type="SAM" id="MobiDB-lite"/>
    </source>
</evidence>
<organism evidence="2 3">
    <name type="scientific">Datura stramonium</name>
    <name type="common">Jimsonweed</name>
    <name type="synonym">Common thornapple</name>
    <dbReference type="NCBI Taxonomy" id="4076"/>
    <lineage>
        <taxon>Eukaryota</taxon>
        <taxon>Viridiplantae</taxon>
        <taxon>Streptophyta</taxon>
        <taxon>Embryophyta</taxon>
        <taxon>Tracheophyta</taxon>
        <taxon>Spermatophyta</taxon>
        <taxon>Magnoliopsida</taxon>
        <taxon>eudicotyledons</taxon>
        <taxon>Gunneridae</taxon>
        <taxon>Pentapetalae</taxon>
        <taxon>asterids</taxon>
        <taxon>lamiids</taxon>
        <taxon>Solanales</taxon>
        <taxon>Solanaceae</taxon>
        <taxon>Solanoideae</taxon>
        <taxon>Datureae</taxon>
        <taxon>Datura</taxon>
    </lineage>
</organism>
<keyword evidence="3" id="KW-1185">Reference proteome</keyword>
<feature type="region of interest" description="Disordered" evidence="1">
    <location>
        <begin position="1"/>
        <end position="24"/>
    </location>
</feature>
<dbReference type="EMBL" id="JACEIK010001803">
    <property type="protein sequence ID" value="MCD7472290.1"/>
    <property type="molecule type" value="Genomic_DNA"/>
</dbReference>
<feature type="compositionally biased region" description="Basic residues" evidence="1">
    <location>
        <begin position="1"/>
        <end position="13"/>
    </location>
</feature>
<accession>A0ABS8TN34</accession>
<dbReference type="Proteomes" id="UP000823775">
    <property type="component" value="Unassembled WGS sequence"/>
</dbReference>
<reference evidence="2 3" key="1">
    <citation type="journal article" date="2021" name="BMC Genomics">
        <title>Datura genome reveals duplications of psychoactive alkaloid biosynthetic genes and high mutation rate following tissue culture.</title>
        <authorList>
            <person name="Rajewski A."/>
            <person name="Carter-House D."/>
            <person name="Stajich J."/>
            <person name="Litt A."/>
        </authorList>
    </citation>
    <scope>NUCLEOTIDE SEQUENCE [LARGE SCALE GENOMIC DNA]</scope>
    <source>
        <strain evidence="2">AR-01</strain>
    </source>
</reference>
<name>A0ABS8TN34_DATST</name>
<feature type="non-terminal residue" evidence="2">
    <location>
        <position position="1"/>
    </location>
</feature>
<comment type="caution">
    <text evidence="2">The sequence shown here is derived from an EMBL/GenBank/DDBJ whole genome shotgun (WGS) entry which is preliminary data.</text>
</comment>
<proteinExistence type="predicted"/>
<sequence>KMSSSRHRNKRKVPMGVDTPQEADTEEIRRISRLHFGFEGMEAYYLSFKERQAITIEARFDVNSFKADFPDIHNQFHIQNWEPFTMPLDPCFSELMI</sequence>
<evidence type="ECO:0000313" key="2">
    <source>
        <dbReference type="EMBL" id="MCD7472290.1"/>
    </source>
</evidence>
<protein>
    <submittedName>
        <fullName evidence="2">Uncharacterized protein</fullName>
    </submittedName>
</protein>
<gene>
    <name evidence="2" type="ORF">HAX54_013354</name>
</gene>
<evidence type="ECO:0000313" key="3">
    <source>
        <dbReference type="Proteomes" id="UP000823775"/>
    </source>
</evidence>